<reference evidence="1" key="1">
    <citation type="submission" date="2020-06" db="EMBL/GenBank/DDBJ databases">
        <authorList>
            <person name="Li T."/>
            <person name="Hu X."/>
            <person name="Zhang T."/>
            <person name="Song X."/>
            <person name="Zhang H."/>
            <person name="Dai N."/>
            <person name="Sheng W."/>
            <person name="Hou X."/>
            <person name="Wei L."/>
        </authorList>
    </citation>
    <scope>NUCLEOTIDE SEQUENCE</scope>
    <source>
        <strain evidence="1">KEN1</strain>
        <tissue evidence="1">Leaf</tissue>
    </source>
</reference>
<dbReference type="PANTHER" id="PTHR34222:SF99">
    <property type="entry name" value="PROTEIN, PUTATIVE-RELATED"/>
    <property type="match status" value="1"/>
</dbReference>
<protein>
    <submittedName>
        <fullName evidence="1">Uncharacterized protein</fullName>
    </submittedName>
</protein>
<sequence>MEKQLSVQVQQSVGTAGAIYLVHHKDIKHKVTIDKRSMFCDYCKKAGHLKETCFKLDGTPEWYKELTEKKRKGTGRGRGLIAAMDAARHTTVSHLQGTDISSILRTEIRKLMNESEPSYVDGNSYSTSSKWELVPCVVLDSMLMNVCSIVVVFVKFDTLLFMKKQCSATIFSVFLATNHQIDRICFITQMHT</sequence>
<dbReference type="AlphaFoldDB" id="A0AAW2Y0C0"/>
<dbReference type="PANTHER" id="PTHR34222">
    <property type="entry name" value="GAG_PRE-INTEGRS DOMAIN-CONTAINING PROTEIN"/>
    <property type="match status" value="1"/>
</dbReference>
<organism evidence="1">
    <name type="scientific">Sesamum latifolium</name>
    <dbReference type="NCBI Taxonomy" id="2727402"/>
    <lineage>
        <taxon>Eukaryota</taxon>
        <taxon>Viridiplantae</taxon>
        <taxon>Streptophyta</taxon>
        <taxon>Embryophyta</taxon>
        <taxon>Tracheophyta</taxon>
        <taxon>Spermatophyta</taxon>
        <taxon>Magnoliopsida</taxon>
        <taxon>eudicotyledons</taxon>
        <taxon>Gunneridae</taxon>
        <taxon>Pentapetalae</taxon>
        <taxon>asterids</taxon>
        <taxon>lamiids</taxon>
        <taxon>Lamiales</taxon>
        <taxon>Pedaliaceae</taxon>
        <taxon>Sesamum</taxon>
    </lineage>
</organism>
<comment type="caution">
    <text evidence="1">The sequence shown here is derived from an EMBL/GenBank/DDBJ whole genome shotgun (WGS) entry which is preliminary data.</text>
</comment>
<gene>
    <name evidence="1" type="ORF">Slati_0435700</name>
</gene>
<reference evidence="1" key="2">
    <citation type="journal article" date="2024" name="Plant">
        <title>Genomic evolution and insights into agronomic trait innovations of Sesamum species.</title>
        <authorList>
            <person name="Miao H."/>
            <person name="Wang L."/>
            <person name="Qu L."/>
            <person name="Liu H."/>
            <person name="Sun Y."/>
            <person name="Le M."/>
            <person name="Wang Q."/>
            <person name="Wei S."/>
            <person name="Zheng Y."/>
            <person name="Lin W."/>
            <person name="Duan Y."/>
            <person name="Cao H."/>
            <person name="Xiong S."/>
            <person name="Wang X."/>
            <person name="Wei L."/>
            <person name="Li C."/>
            <person name="Ma Q."/>
            <person name="Ju M."/>
            <person name="Zhao R."/>
            <person name="Li G."/>
            <person name="Mu C."/>
            <person name="Tian Q."/>
            <person name="Mei H."/>
            <person name="Zhang T."/>
            <person name="Gao T."/>
            <person name="Zhang H."/>
        </authorList>
    </citation>
    <scope>NUCLEOTIDE SEQUENCE</scope>
    <source>
        <strain evidence="1">KEN1</strain>
    </source>
</reference>
<evidence type="ECO:0000313" key="1">
    <source>
        <dbReference type="EMBL" id="KAL0458085.1"/>
    </source>
</evidence>
<proteinExistence type="predicted"/>
<dbReference type="EMBL" id="JACGWN010000002">
    <property type="protein sequence ID" value="KAL0458085.1"/>
    <property type="molecule type" value="Genomic_DNA"/>
</dbReference>
<name>A0AAW2Y0C0_9LAMI</name>
<accession>A0AAW2Y0C0</accession>